<proteinExistence type="predicted"/>
<evidence type="ECO:0000313" key="1">
    <source>
        <dbReference type="EMBL" id="NMU86136.1"/>
    </source>
</evidence>
<protein>
    <submittedName>
        <fullName evidence="1">Uncharacterized protein</fullName>
    </submittedName>
</protein>
<sequence>MKLKIYFKTSNNKGFEIASYQEHYETIVAQWLSLGRTLESSSFFLVLYDDDGKCVDAKYLSKNNFSRLLIEWDCFGLKESNE</sequence>
<reference evidence="1 2" key="1">
    <citation type="submission" date="2020-04" db="EMBL/GenBank/DDBJ databases">
        <title>Whole-genome sequencing of Vibrio spp. from China reveals different genetic environments of blaCTX-M-14 among diverse lineages.</title>
        <authorList>
            <person name="Zheng Z."/>
            <person name="Ye L."/>
            <person name="Chen S."/>
        </authorList>
    </citation>
    <scope>NUCLEOTIDE SEQUENCE [LARGE SCALE GENOMIC DNA]</scope>
    <source>
        <strain evidence="1 2">Vb0551</strain>
    </source>
</reference>
<accession>A0A7Y0XEN7</accession>
<dbReference type="AlphaFoldDB" id="A0A7Y0XEN7"/>
<dbReference type="Proteomes" id="UP000518904">
    <property type="component" value="Unassembled WGS sequence"/>
</dbReference>
<dbReference type="EMBL" id="JABCLB010002389">
    <property type="protein sequence ID" value="NMU86136.1"/>
    <property type="molecule type" value="Genomic_DNA"/>
</dbReference>
<dbReference type="RefSeq" id="WP_005398517.1">
    <property type="nucleotide sequence ID" value="NZ_JAAIXM010000058.1"/>
</dbReference>
<name>A0A7Y0XEN7_VIBPH</name>
<gene>
    <name evidence="1" type="ORF">HKB16_25125</name>
</gene>
<organism evidence="1 2">
    <name type="scientific">Vibrio parahaemolyticus</name>
    <dbReference type="NCBI Taxonomy" id="670"/>
    <lineage>
        <taxon>Bacteria</taxon>
        <taxon>Pseudomonadati</taxon>
        <taxon>Pseudomonadota</taxon>
        <taxon>Gammaproteobacteria</taxon>
        <taxon>Vibrionales</taxon>
        <taxon>Vibrionaceae</taxon>
        <taxon>Vibrio</taxon>
    </lineage>
</organism>
<evidence type="ECO:0000313" key="2">
    <source>
        <dbReference type="Proteomes" id="UP000518904"/>
    </source>
</evidence>
<comment type="caution">
    <text evidence="1">The sequence shown here is derived from an EMBL/GenBank/DDBJ whole genome shotgun (WGS) entry which is preliminary data.</text>
</comment>